<reference evidence="2" key="1">
    <citation type="submission" date="2023-03" db="EMBL/GenBank/DDBJ databases">
        <title>Massive genome expansion in bonnet fungi (Mycena s.s.) driven by repeated elements and novel gene families across ecological guilds.</title>
        <authorList>
            <consortium name="Lawrence Berkeley National Laboratory"/>
            <person name="Harder C.B."/>
            <person name="Miyauchi S."/>
            <person name="Viragh M."/>
            <person name="Kuo A."/>
            <person name="Thoen E."/>
            <person name="Andreopoulos B."/>
            <person name="Lu D."/>
            <person name="Skrede I."/>
            <person name="Drula E."/>
            <person name="Henrissat B."/>
            <person name="Morin E."/>
            <person name="Kohler A."/>
            <person name="Barry K."/>
            <person name="LaButti K."/>
            <person name="Morin E."/>
            <person name="Salamov A."/>
            <person name="Lipzen A."/>
            <person name="Mereny Z."/>
            <person name="Hegedus B."/>
            <person name="Baldrian P."/>
            <person name="Stursova M."/>
            <person name="Weitz H."/>
            <person name="Taylor A."/>
            <person name="Grigoriev I.V."/>
            <person name="Nagy L.G."/>
            <person name="Martin F."/>
            <person name="Kauserud H."/>
        </authorList>
    </citation>
    <scope>NUCLEOTIDE SEQUENCE</scope>
    <source>
        <strain evidence="2">CBHHK067</strain>
    </source>
</reference>
<dbReference type="Proteomes" id="UP001221757">
    <property type="component" value="Unassembled WGS sequence"/>
</dbReference>
<keyword evidence="3" id="KW-1185">Reference proteome</keyword>
<protein>
    <recommendedName>
        <fullName evidence="4">Secreted protein</fullName>
    </recommendedName>
</protein>
<evidence type="ECO:0000313" key="3">
    <source>
        <dbReference type="Proteomes" id="UP001221757"/>
    </source>
</evidence>
<dbReference type="AlphaFoldDB" id="A0AAD7G8H6"/>
<comment type="caution">
    <text evidence="2">The sequence shown here is derived from an EMBL/GenBank/DDBJ whole genome shotgun (WGS) entry which is preliminary data.</text>
</comment>
<dbReference type="EMBL" id="JARKIE010000183">
    <property type="protein sequence ID" value="KAJ7670251.1"/>
    <property type="molecule type" value="Genomic_DNA"/>
</dbReference>
<feature type="chain" id="PRO_5041995107" description="Secreted protein" evidence="1">
    <location>
        <begin position="22"/>
        <end position="134"/>
    </location>
</feature>
<feature type="signal peptide" evidence="1">
    <location>
        <begin position="1"/>
        <end position="21"/>
    </location>
</feature>
<gene>
    <name evidence="2" type="ORF">B0H17DRAFT_1141958</name>
</gene>
<organism evidence="2 3">
    <name type="scientific">Mycena rosella</name>
    <name type="common">Pink bonnet</name>
    <name type="synonym">Agaricus rosellus</name>
    <dbReference type="NCBI Taxonomy" id="1033263"/>
    <lineage>
        <taxon>Eukaryota</taxon>
        <taxon>Fungi</taxon>
        <taxon>Dikarya</taxon>
        <taxon>Basidiomycota</taxon>
        <taxon>Agaricomycotina</taxon>
        <taxon>Agaricomycetes</taxon>
        <taxon>Agaricomycetidae</taxon>
        <taxon>Agaricales</taxon>
        <taxon>Marasmiineae</taxon>
        <taxon>Mycenaceae</taxon>
        <taxon>Mycena</taxon>
    </lineage>
</organism>
<proteinExistence type="predicted"/>
<sequence>MLVVASFVAFCLTGFFAGALGELVGNKCADGASNMGCRQLGRGELGLWAELHVGDIRCSTLRGRVGVVGGCPAWTRMTAHADSCSDEGSSELGAPLCREMEGKAELERGGDGERRVIGGEALAEHIKGAFRECM</sequence>
<accession>A0AAD7G8H6</accession>
<keyword evidence="1" id="KW-0732">Signal</keyword>
<evidence type="ECO:0000256" key="1">
    <source>
        <dbReference type="SAM" id="SignalP"/>
    </source>
</evidence>
<name>A0AAD7G8H6_MYCRO</name>
<evidence type="ECO:0008006" key="4">
    <source>
        <dbReference type="Google" id="ProtNLM"/>
    </source>
</evidence>
<evidence type="ECO:0000313" key="2">
    <source>
        <dbReference type="EMBL" id="KAJ7670251.1"/>
    </source>
</evidence>